<organism evidence="7 8">
    <name type="scientific">Peribacillus asahii</name>
    <dbReference type="NCBI Taxonomy" id="228899"/>
    <lineage>
        <taxon>Bacteria</taxon>
        <taxon>Bacillati</taxon>
        <taxon>Bacillota</taxon>
        <taxon>Bacilli</taxon>
        <taxon>Bacillales</taxon>
        <taxon>Bacillaceae</taxon>
        <taxon>Peribacillus</taxon>
    </lineage>
</organism>
<dbReference type="PANTHER" id="PTHR18968:SF164">
    <property type="entry name" value="PYRUVATE DECARBOXYLASE"/>
    <property type="match status" value="1"/>
</dbReference>
<dbReference type="RefSeq" id="WP_127758881.1">
    <property type="nucleotide sequence ID" value="NZ_CP026095.1"/>
</dbReference>
<reference evidence="7 8" key="1">
    <citation type="submission" date="2018-01" db="EMBL/GenBank/DDBJ databases">
        <title>Bacillus asahii Genome sequencing and assembly.</title>
        <authorList>
            <person name="Jiang H."/>
            <person name="Feng Y."/>
            <person name="Zhao F."/>
            <person name="Lin X."/>
        </authorList>
    </citation>
    <scope>NUCLEOTIDE SEQUENCE [LARGE SCALE GENOMIC DNA]</scope>
    <source>
        <strain evidence="7 8">OM18</strain>
    </source>
</reference>
<dbReference type="CDD" id="cd02002">
    <property type="entry name" value="TPP_BFDC"/>
    <property type="match status" value="1"/>
</dbReference>
<feature type="domain" description="Thiamine pyrophosphate enzyme N-terminal TPP-binding" evidence="6">
    <location>
        <begin position="3"/>
        <end position="131"/>
    </location>
</feature>
<dbReference type="GO" id="GO:0050660">
    <property type="term" value="F:flavin adenine dinucleotide binding"/>
    <property type="evidence" value="ECO:0007669"/>
    <property type="project" value="TreeGrafter"/>
</dbReference>
<dbReference type="OrthoDB" id="2443624at2"/>
<dbReference type="GO" id="GO:0000287">
    <property type="term" value="F:magnesium ion binding"/>
    <property type="evidence" value="ECO:0007669"/>
    <property type="project" value="InterPro"/>
</dbReference>
<sequence length="584" mass="64737">MYTTGTAFLEALQEAGVSYIFANLGSDHPAIIESLAVAKKENKKLPTVITCPHEFVALSAAHGYAQATGEPQAVMVHVECGTQNLGGAIHNAAKSRVPVLIFAGASPYTQENELAGSRNEFIHWIQDVFDQRGIVRGYTKYDNEIRTGANVKQLVYRALQIAKSDPMGPVYLMGPREAMEEKVEPVTINSELWKPISPGAVPPQNIAELANDLLSAKNPLIVTSYLGRNTEAVGELIRLSEYLAIPVIESIPHHMNFPANHPMHCGSYWNTAKQNELLAEADFVLVLDSDVPWIPTKNKPSDETTIYYIDVDPLKEQMPLWYIPSKRFFKADSYIALQQINQYLEDNSAIDKDRVSKRWEKLSDIHDRQNEEKYRIEQAESDVITPEYLTACVREVIDENTIVLNEGITNYGVISNHIGVNTPGSYYGSGAGSLGWNGGAAIGMKLAKPDKTIVSLTGDGSYFFSIPSTVHWIAKRYNTPFLQVVYNNSGWKAPKLSTLGVHPHGVANETEQFWVNFDPPSDLSKIAEAAGDAHPIKVKQRSELKDALKEGMKLVKEGRSTVIDVCIPHVYSNENKKVKMEIGK</sequence>
<dbReference type="SUPFAM" id="SSF52467">
    <property type="entry name" value="DHS-like NAD/FAD-binding domain"/>
    <property type="match status" value="1"/>
</dbReference>
<evidence type="ECO:0000256" key="2">
    <source>
        <dbReference type="ARBA" id="ARBA00023052"/>
    </source>
</evidence>
<name>A0A3Q9RJV1_9BACI</name>
<dbReference type="InterPro" id="IPR011766">
    <property type="entry name" value="TPP_enzyme_TPP-bd"/>
</dbReference>
<dbReference type="Pfam" id="PF00205">
    <property type="entry name" value="TPP_enzyme_M"/>
    <property type="match status" value="1"/>
</dbReference>
<accession>A0A3Q9RJV1</accession>
<dbReference type="Pfam" id="PF02776">
    <property type="entry name" value="TPP_enzyme_N"/>
    <property type="match status" value="1"/>
</dbReference>
<protein>
    <submittedName>
        <fullName evidence="7">Acetolactate synthase catalytic subunit</fullName>
    </submittedName>
</protein>
<gene>
    <name evidence="7" type="ORF">BAOM_0482</name>
</gene>
<dbReference type="InterPro" id="IPR012001">
    <property type="entry name" value="Thiamin_PyroP_enz_TPP-bd_dom"/>
</dbReference>
<evidence type="ECO:0000259" key="6">
    <source>
        <dbReference type="Pfam" id="PF02776"/>
    </source>
</evidence>
<dbReference type="PROSITE" id="PS00187">
    <property type="entry name" value="TPP_ENZYMES"/>
    <property type="match status" value="1"/>
</dbReference>
<dbReference type="GO" id="GO:0003984">
    <property type="term" value="F:acetolactate synthase activity"/>
    <property type="evidence" value="ECO:0007669"/>
    <property type="project" value="TreeGrafter"/>
</dbReference>
<dbReference type="GO" id="GO:0005948">
    <property type="term" value="C:acetolactate synthase complex"/>
    <property type="evidence" value="ECO:0007669"/>
    <property type="project" value="TreeGrafter"/>
</dbReference>
<evidence type="ECO:0000313" key="7">
    <source>
        <dbReference type="EMBL" id="AZV41138.1"/>
    </source>
</evidence>
<dbReference type="AlphaFoldDB" id="A0A3Q9RJV1"/>
<dbReference type="InterPro" id="IPR045229">
    <property type="entry name" value="TPP_enz"/>
</dbReference>
<evidence type="ECO:0000256" key="1">
    <source>
        <dbReference type="ARBA" id="ARBA00007812"/>
    </source>
</evidence>
<evidence type="ECO:0000313" key="8">
    <source>
        <dbReference type="Proteomes" id="UP000283095"/>
    </source>
</evidence>
<dbReference type="InterPro" id="IPR012000">
    <property type="entry name" value="Thiamin_PyroP_enz_cen_dom"/>
</dbReference>
<evidence type="ECO:0000259" key="5">
    <source>
        <dbReference type="Pfam" id="PF02775"/>
    </source>
</evidence>
<dbReference type="Gene3D" id="3.40.50.970">
    <property type="match status" value="2"/>
</dbReference>
<dbReference type="InterPro" id="IPR000399">
    <property type="entry name" value="TPP-bd_CS"/>
</dbReference>
<dbReference type="InterPro" id="IPR029061">
    <property type="entry name" value="THDP-binding"/>
</dbReference>
<dbReference type="Pfam" id="PF02775">
    <property type="entry name" value="TPP_enzyme_C"/>
    <property type="match status" value="1"/>
</dbReference>
<feature type="domain" description="Thiamine pyrophosphate enzyme central" evidence="4">
    <location>
        <begin position="206"/>
        <end position="313"/>
    </location>
</feature>
<dbReference type="KEGG" id="pasa:BAOM_0482"/>
<dbReference type="EMBL" id="CP026095">
    <property type="protein sequence ID" value="AZV41138.1"/>
    <property type="molecule type" value="Genomic_DNA"/>
</dbReference>
<dbReference type="GO" id="GO:0030976">
    <property type="term" value="F:thiamine pyrophosphate binding"/>
    <property type="evidence" value="ECO:0007669"/>
    <property type="project" value="InterPro"/>
</dbReference>
<evidence type="ECO:0000256" key="3">
    <source>
        <dbReference type="RuleBase" id="RU362132"/>
    </source>
</evidence>
<dbReference type="SUPFAM" id="SSF52518">
    <property type="entry name" value="Thiamin diphosphate-binding fold (THDP-binding)"/>
    <property type="match status" value="2"/>
</dbReference>
<feature type="domain" description="Thiamine pyrophosphate enzyme TPP-binding" evidence="5">
    <location>
        <begin position="409"/>
        <end position="565"/>
    </location>
</feature>
<dbReference type="InterPro" id="IPR029035">
    <property type="entry name" value="DHS-like_NAD/FAD-binding_dom"/>
</dbReference>
<keyword evidence="2 3" id="KW-0786">Thiamine pyrophosphate</keyword>
<dbReference type="NCBIfam" id="NF006203">
    <property type="entry name" value="PRK08327.1"/>
    <property type="match status" value="1"/>
</dbReference>
<dbReference type="PANTHER" id="PTHR18968">
    <property type="entry name" value="THIAMINE PYROPHOSPHATE ENZYMES"/>
    <property type="match status" value="1"/>
</dbReference>
<dbReference type="Gene3D" id="3.40.50.1220">
    <property type="entry name" value="TPP-binding domain"/>
    <property type="match status" value="1"/>
</dbReference>
<dbReference type="GO" id="GO:0009097">
    <property type="term" value="P:isoleucine biosynthetic process"/>
    <property type="evidence" value="ECO:0007669"/>
    <property type="project" value="TreeGrafter"/>
</dbReference>
<comment type="similarity">
    <text evidence="1 3">Belongs to the TPP enzyme family.</text>
</comment>
<dbReference type="Proteomes" id="UP000283095">
    <property type="component" value="Chromosome"/>
</dbReference>
<dbReference type="GO" id="GO:0009099">
    <property type="term" value="P:L-valine biosynthetic process"/>
    <property type="evidence" value="ECO:0007669"/>
    <property type="project" value="TreeGrafter"/>
</dbReference>
<proteinExistence type="inferred from homology"/>
<dbReference type="CDD" id="cd07035">
    <property type="entry name" value="TPP_PYR_POX_like"/>
    <property type="match status" value="1"/>
</dbReference>
<evidence type="ECO:0000259" key="4">
    <source>
        <dbReference type="Pfam" id="PF00205"/>
    </source>
</evidence>